<evidence type="ECO:0000256" key="2">
    <source>
        <dbReference type="ARBA" id="ARBA00022475"/>
    </source>
</evidence>
<evidence type="ECO:0000256" key="4">
    <source>
        <dbReference type="ARBA" id="ARBA00022989"/>
    </source>
</evidence>
<keyword evidence="11" id="KW-1185">Reference proteome</keyword>
<protein>
    <submittedName>
        <fullName evidence="10">ABC transporter permease</fullName>
    </submittedName>
</protein>
<dbReference type="Proteomes" id="UP000516428">
    <property type="component" value="Chromosome"/>
</dbReference>
<dbReference type="InterPro" id="IPR050250">
    <property type="entry name" value="Macrolide_Exporter_MacB"/>
</dbReference>
<dbReference type="GO" id="GO:0005886">
    <property type="term" value="C:plasma membrane"/>
    <property type="evidence" value="ECO:0007669"/>
    <property type="project" value="UniProtKB-SubCell"/>
</dbReference>
<feature type="transmembrane region" description="Helical" evidence="8">
    <location>
        <begin position="377"/>
        <end position="403"/>
    </location>
</feature>
<evidence type="ECO:0000256" key="6">
    <source>
        <dbReference type="ARBA" id="ARBA00038076"/>
    </source>
</evidence>
<feature type="transmembrane region" description="Helical" evidence="8">
    <location>
        <begin position="334"/>
        <end position="357"/>
    </location>
</feature>
<evidence type="ECO:0000256" key="1">
    <source>
        <dbReference type="ARBA" id="ARBA00004651"/>
    </source>
</evidence>
<keyword evidence="2" id="KW-1003">Cell membrane</keyword>
<evidence type="ECO:0000259" key="9">
    <source>
        <dbReference type="Pfam" id="PF02687"/>
    </source>
</evidence>
<evidence type="ECO:0000256" key="3">
    <source>
        <dbReference type="ARBA" id="ARBA00022692"/>
    </source>
</evidence>
<feature type="region of interest" description="Disordered" evidence="7">
    <location>
        <begin position="748"/>
        <end position="783"/>
    </location>
</feature>
<comment type="similarity">
    <text evidence="6">Belongs to the ABC-4 integral membrane protein family.</text>
</comment>
<feature type="transmembrane region" description="Helical" evidence="8">
    <location>
        <begin position="1057"/>
        <end position="1077"/>
    </location>
</feature>
<feature type="transmembrane region" description="Helical" evidence="8">
    <location>
        <begin position="423"/>
        <end position="442"/>
    </location>
</feature>
<evidence type="ECO:0000313" key="11">
    <source>
        <dbReference type="Proteomes" id="UP000516428"/>
    </source>
</evidence>
<feature type="transmembrane region" description="Helical" evidence="8">
    <location>
        <begin position="291"/>
        <end position="313"/>
    </location>
</feature>
<keyword evidence="3 8" id="KW-0812">Transmembrane</keyword>
<sequence>MWDFVLLRVRAHRLLLTAAVLAVLLTTSVLAMLSAFSGAIGDASLRHMLRTRDATTTALVVKADVPVSGRDAAGAAVRKGTDRAFDGLPVRRQSLIASGAYALPGPDRDRPDLTRFAVLDRSEVKLTDGRLPRAVPGKTVEAALPQAAAQQLKLAPGDRLVLTDRLGGKKLTVELTGVYRPARPQSPYWALDELGGHGVQKVSFTTYGPLMADPSVLSGGRVGVGESAWLATADFSAVTTGRIDALRDAARAGTRQLEHDPALAGSVTVTGSLPDVLTRAERALLVSRSTLLIVALQLVLLAGYALLLVARLLSAERAGETWTLRARGGSRGRIASLAAREALLLALPAAVCAPLLAGPLTRLVAAQGALSRIGLKLDVGVGAASVWLVGIGVAVGCALAVTLPALTAQGPGGGRARALPAPLRAGADVGLLVVAAVAYWQLDQQTSGTGALSSDSKGSLGIDPLLVVAPALALLAGTVLTLRLLPPVARLAERGAARGRGLSTALAGWQFSRRPMRGAGPVLLLVLASAMGMLAVGQGASWDRSQRDQADFRAGASVRVQGTEPGMAQAAAYPAVPGVEDAAPARRVEVPLQSGRTSTALALDTARVHDGMLMRDDLSGSTPGKVLGAVRPARSADPGAPVPKDAASLSFALRAKTVSGGKGAPPGETTAVAATVVDRFGLPYRLTLGKLPVDGREHRLDTGLGRAAYPLRLTGLEFVTEQHLGENASQRVTLRSVRARTAAGAEEPLDLSAARWRTQLPDPEGTTGGDDPASAGDAPATAPRVERAGSGLAFTYDTGFVSAEDAGWFVATPSTTVRLTVRRQVALTVPAVATDRFLASADLKKGDTMDLPVPTGTVRIRIAGSVRALPTTGAADPERDGGAVLLDLHAANRALTELGYPALDPDEWWLTTKPGDDARAAAAARDLPGVDASQVTARAELVDALRDDPLGAGPQSALSAAALVAAALAAVGFAVNTVGSLRERGDEFAVLTALGASRRRLTRLVAAEQGVLVTIGLLVGAALGAFLTRAVVPLIVLTGDASRPVPEVLIQLPPSQVALLLGGVALTPVLIIAALALRRPPQLASVLRTQGGE</sequence>
<name>A0A7H1BBU7_9ACTN</name>
<evidence type="ECO:0000256" key="8">
    <source>
        <dbReference type="SAM" id="Phobius"/>
    </source>
</evidence>
<comment type="subcellular location">
    <subcellularLocation>
        <location evidence="1">Cell membrane</location>
        <topology evidence="1">Multi-pass membrane protein</topology>
    </subcellularLocation>
</comment>
<evidence type="ECO:0000256" key="5">
    <source>
        <dbReference type="ARBA" id="ARBA00023136"/>
    </source>
</evidence>
<dbReference type="PANTHER" id="PTHR30572:SF4">
    <property type="entry name" value="ABC TRANSPORTER PERMEASE YTRF"/>
    <property type="match status" value="1"/>
</dbReference>
<feature type="transmembrane region" description="Helical" evidence="8">
    <location>
        <begin position="462"/>
        <end position="485"/>
    </location>
</feature>
<feature type="transmembrane region" description="Helical" evidence="8">
    <location>
        <begin position="1010"/>
        <end position="1037"/>
    </location>
</feature>
<accession>A0A7H1BBU7</accession>
<dbReference type="AlphaFoldDB" id="A0A7H1BBU7"/>
<dbReference type="KEGG" id="sxn:IAG42_23235"/>
<evidence type="ECO:0000313" key="10">
    <source>
        <dbReference type="EMBL" id="QNS06202.1"/>
    </source>
</evidence>
<dbReference type="EMBL" id="CP061281">
    <property type="protein sequence ID" value="QNS06202.1"/>
    <property type="molecule type" value="Genomic_DNA"/>
</dbReference>
<dbReference type="GO" id="GO:0022857">
    <property type="term" value="F:transmembrane transporter activity"/>
    <property type="evidence" value="ECO:0007669"/>
    <property type="project" value="TreeGrafter"/>
</dbReference>
<keyword evidence="4 8" id="KW-1133">Transmembrane helix</keyword>
<feature type="domain" description="ABC3 transporter permease C-terminal" evidence="9">
    <location>
        <begin position="293"/>
        <end position="406"/>
    </location>
</feature>
<keyword evidence="5 8" id="KW-0472">Membrane</keyword>
<evidence type="ECO:0000256" key="7">
    <source>
        <dbReference type="SAM" id="MobiDB-lite"/>
    </source>
</evidence>
<feature type="transmembrane region" description="Helical" evidence="8">
    <location>
        <begin position="956"/>
        <end position="975"/>
    </location>
</feature>
<dbReference type="PANTHER" id="PTHR30572">
    <property type="entry name" value="MEMBRANE COMPONENT OF TRANSPORTER-RELATED"/>
    <property type="match status" value="1"/>
</dbReference>
<dbReference type="InterPro" id="IPR003838">
    <property type="entry name" value="ABC3_permease_C"/>
</dbReference>
<gene>
    <name evidence="10" type="ORF">IAG42_23235</name>
</gene>
<proteinExistence type="inferred from homology"/>
<reference evidence="10 11" key="1">
    <citation type="submission" date="2020-09" db="EMBL/GenBank/DDBJ databases">
        <title>A novel species.</title>
        <authorList>
            <person name="Gao J."/>
        </authorList>
    </citation>
    <scope>NUCLEOTIDE SEQUENCE [LARGE SCALE GENOMIC DNA]</scope>
    <source>
        <strain evidence="10 11">CRXT-Y-14</strain>
    </source>
</reference>
<dbReference type="Pfam" id="PF02687">
    <property type="entry name" value="FtsX"/>
    <property type="match status" value="2"/>
</dbReference>
<dbReference type="RefSeq" id="WP_188338886.1">
    <property type="nucleotide sequence ID" value="NZ_CP061281.1"/>
</dbReference>
<feature type="transmembrane region" description="Helical" evidence="8">
    <location>
        <begin position="522"/>
        <end position="542"/>
    </location>
</feature>
<feature type="domain" description="ABC3 transporter permease C-terminal" evidence="9">
    <location>
        <begin position="961"/>
        <end position="1078"/>
    </location>
</feature>
<feature type="compositionally biased region" description="Low complexity" evidence="7">
    <location>
        <begin position="769"/>
        <end position="783"/>
    </location>
</feature>
<organism evidence="10 11">
    <name type="scientific">Streptomyces xanthii</name>
    <dbReference type="NCBI Taxonomy" id="2768069"/>
    <lineage>
        <taxon>Bacteria</taxon>
        <taxon>Bacillati</taxon>
        <taxon>Actinomycetota</taxon>
        <taxon>Actinomycetes</taxon>
        <taxon>Kitasatosporales</taxon>
        <taxon>Streptomycetaceae</taxon>
        <taxon>Streptomyces</taxon>
    </lineage>
</organism>